<dbReference type="Pfam" id="PF11123">
    <property type="entry name" value="DNA_Packaging_2"/>
    <property type="match status" value="1"/>
</dbReference>
<sequence length="89" mass="10051">MTDYETRHAKLMKLHKLLTERLLEAMQGDEENPSNAAVLRVAVAFLKDNGITRDSSVPMKDAEDMLEKMLDDLPDFSTPEDEGTGRNDQ</sequence>
<dbReference type="AlphaFoldDB" id="A0A6P1ZKV9"/>
<comment type="caution">
    <text evidence="1">The sequence shown here is derived from an EMBL/GenBank/DDBJ whole genome shotgun (WGS) entry which is preliminary data.</text>
</comment>
<dbReference type="Proteomes" id="UP000434052">
    <property type="component" value="Unassembled WGS sequence"/>
</dbReference>
<protein>
    <submittedName>
        <fullName evidence="1">Uncharacterized protein</fullName>
    </submittedName>
</protein>
<dbReference type="InterPro" id="IPR024345">
    <property type="entry name" value="DNA_matur_Phage_T7-like"/>
</dbReference>
<name>A0A6P1ZKV9_9BACT</name>
<evidence type="ECO:0000313" key="1">
    <source>
        <dbReference type="EMBL" id="TVM36581.1"/>
    </source>
</evidence>
<evidence type="ECO:0000313" key="2">
    <source>
        <dbReference type="Proteomes" id="UP000434052"/>
    </source>
</evidence>
<dbReference type="RefSeq" id="WP_144233615.1">
    <property type="nucleotide sequence ID" value="NZ_QMIF01000001.1"/>
</dbReference>
<dbReference type="EMBL" id="QMIF01000001">
    <property type="protein sequence ID" value="TVM36581.1"/>
    <property type="molecule type" value="Genomic_DNA"/>
</dbReference>
<reference evidence="1 2" key="1">
    <citation type="submission" date="2018-06" db="EMBL/GenBank/DDBJ databases">
        <title>Complete genome of Desulfovibrio marinus P48SEP.</title>
        <authorList>
            <person name="Crispim J.S."/>
            <person name="Vidigal P.M.P."/>
            <person name="Silva L.C.F."/>
            <person name="Araujo L.C."/>
            <person name="Laguardia C.N."/>
            <person name="Dias R.S."/>
            <person name="Sousa M.P."/>
            <person name="Paula S.O."/>
            <person name="Silva C."/>
        </authorList>
    </citation>
    <scope>NUCLEOTIDE SEQUENCE [LARGE SCALE GENOMIC DNA]</scope>
    <source>
        <strain evidence="1 2">P48SEP</strain>
    </source>
</reference>
<proteinExistence type="predicted"/>
<gene>
    <name evidence="1" type="ORF">DQK91_01250</name>
</gene>
<dbReference type="OrthoDB" id="9870373at2"/>
<accession>A0A6P1ZKV9</accession>
<organism evidence="1 2">
    <name type="scientific">Oceanidesulfovibrio marinus</name>
    <dbReference type="NCBI Taxonomy" id="370038"/>
    <lineage>
        <taxon>Bacteria</taxon>
        <taxon>Pseudomonadati</taxon>
        <taxon>Thermodesulfobacteriota</taxon>
        <taxon>Desulfovibrionia</taxon>
        <taxon>Desulfovibrionales</taxon>
        <taxon>Desulfovibrionaceae</taxon>
        <taxon>Oceanidesulfovibrio</taxon>
    </lineage>
</organism>